<proteinExistence type="predicted"/>
<name>A0AAN6LYF5_9PLEO</name>
<dbReference type="PROSITE" id="PS50112">
    <property type="entry name" value="PAS"/>
    <property type="match status" value="2"/>
</dbReference>
<reference evidence="3 4" key="1">
    <citation type="submission" date="2021-02" db="EMBL/GenBank/DDBJ databases">
        <title>Genome assembly of Pseudopithomyces chartarum.</title>
        <authorList>
            <person name="Jauregui R."/>
            <person name="Singh J."/>
            <person name="Voisey C."/>
        </authorList>
    </citation>
    <scope>NUCLEOTIDE SEQUENCE [LARGE SCALE GENOMIC DNA]</scope>
    <source>
        <strain evidence="3 4">AGR01</strain>
    </source>
</reference>
<comment type="caution">
    <text evidence="3">The sequence shown here is derived from an EMBL/GenBank/DDBJ whole genome shotgun (WGS) entry which is preliminary data.</text>
</comment>
<evidence type="ECO:0000313" key="3">
    <source>
        <dbReference type="EMBL" id="KAK3209506.1"/>
    </source>
</evidence>
<dbReference type="Pfam" id="PF08447">
    <property type="entry name" value="PAS_3"/>
    <property type="match status" value="1"/>
</dbReference>
<protein>
    <recommendedName>
        <fullName evidence="2">PAS domain-containing protein</fullName>
    </recommendedName>
</protein>
<evidence type="ECO:0000313" key="4">
    <source>
        <dbReference type="Proteomes" id="UP001280581"/>
    </source>
</evidence>
<dbReference type="InterPro" id="IPR035965">
    <property type="entry name" value="PAS-like_dom_sf"/>
</dbReference>
<keyword evidence="4" id="KW-1185">Reference proteome</keyword>
<dbReference type="Proteomes" id="UP001280581">
    <property type="component" value="Unassembled WGS sequence"/>
</dbReference>
<feature type="domain" description="PAS" evidence="2">
    <location>
        <begin position="166"/>
        <end position="191"/>
    </location>
</feature>
<dbReference type="NCBIfam" id="TIGR00229">
    <property type="entry name" value="sensory_box"/>
    <property type="match status" value="1"/>
</dbReference>
<accession>A0AAN6LYF5</accession>
<dbReference type="InterPro" id="IPR013655">
    <property type="entry name" value="PAS_fold_3"/>
</dbReference>
<dbReference type="InterPro" id="IPR000014">
    <property type="entry name" value="PAS"/>
</dbReference>
<dbReference type="AlphaFoldDB" id="A0AAN6LYF5"/>
<dbReference type="EMBL" id="WVTA01000006">
    <property type="protein sequence ID" value="KAK3209506.1"/>
    <property type="molecule type" value="Genomic_DNA"/>
</dbReference>
<gene>
    <name evidence="3" type="ORF">GRF29_69g2067726</name>
</gene>
<dbReference type="SUPFAM" id="SSF55785">
    <property type="entry name" value="PYP-like sensor domain (PAS domain)"/>
    <property type="match status" value="1"/>
</dbReference>
<sequence>MDTTFITIHDLSEDAHILYSSDSIVDILGHTPDEVVNKSVWDFFHPDEVPVAKQLHDRSVRLDKASVLSYCRIKNRQGDWIGCECCFSIVYDVMVCCTSVYRNGMNSQKRAQEAPIVRKLFSSSPQDPRYHMLSHLSSKFSLGPEQQTHEPRAALFLNRFTRTLTVMYATSGIEDILGIPSDEIIGRSFYFCIAQDCLQGSVKCLESAKGNDSIAYLRFFFRDPRQDDPPDPLTSESEDDIMTDITSDDESETATTNGQPSLHHEESWNSRSHSSNGAALESRDSGNSADCSNGYSEARSGTSSLRASSPYSDTRDEPIELEAVVSCTSDGLVVCLRRARPEQPRPTPQPPGHSGVFAAPWAHQPMFQPSLPQQPPYPLGAIHPAMSQAGPPGPLQSSFMQTIRDVAVFAWALVGINGSLAEYADPRARPVGEALPAGGSRFGSLERGMRGGRNIAWCRRGMRPGPEARRVMTRMGLGIRG</sequence>
<evidence type="ECO:0000256" key="1">
    <source>
        <dbReference type="SAM" id="MobiDB-lite"/>
    </source>
</evidence>
<dbReference type="CDD" id="cd00130">
    <property type="entry name" value="PAS"/>
    <property type="match status" value="1"/>
</dbReference>
<feature type="domain" description="PAS" evidence="2">
    <location>
        <begin position="1"/>
        <end position="63"/>
    </location>
</feature>
<feature type="region of interest" description="Disordered" evidence="1">
    <location>
        <begin position="247"/>
        <end position="314"/>
    </location>
</feature>
<feature type="compositionally biased region" description="Polar residues" evidence="1">
    <location>
        <begin position="285"/>
        <end position="312"/>
    </location>
</feature>
<organism evidence="3 4">
    <name type="scientific">Pseudopithomyces chartarum</name>
    <dbReference type="NCBI Taxonomy" id="1892770"/>
    <lineage>
        <taxon>Eukaryota</taxon>
        <taxon>Fungi</taxon>
        <taxon>Dikarya</taxon>
        <taxon>Ascomycota</taxon>
        <taxon>Pezizomycotina</taxon>
        <taxon>Dothideomycetes</taxon>
        <taxon>Pleosporomycetidae</taxon>
        <taxon>Pleosporales</taxon>
        <taxon>Massarineae</taxon>
        <taxon>Didymosphaeriaceae</taxon>
        <taxon>Pseudopithomyces</taxon>
    </lineage>
</organism>
<dbReference type="Gene3D" id="3.30.450.20">
    <property type="entry name" value="PAS domain"/>
    <property type="match status" value="1"/>
</dbReference>
<evidence type="ECO:0000259" key="2">
    <source>
        <dbReference type="PROSITE" id="PS50112"/>
    </source>
</evidence>
<dbReference type="SMART" id="SM00091">
    <property type="entry name" value="PAS"/>
    <property type="match status" value="2"/>
</dbReference>